<feature type="compositionally biased region" description="Basic and acidic residues" evidence="1">
    <location>
        <begin position="219"/>
        <end position="251"/>
    </location>
</feature>
<feature type="region of interest" description="Disordered" evidence="1">
    <location>
        <begin position="101"/>
        <end position="186"/>
    </location>
</feature>
<evidence type="ECO:0000256" key="1">
    <source>
        <dbReference type="SAM" id="MobiDB-lite"/>
    </source>
</evidence>
<evidence type="ECO:0000313" key="2">
    <source>
        <dbReference type="EMBL" id="KAF1951691.1"/>
    </source>
</evidence>
<dbReference type="OrthoDB" id="3800892at2759"/>
<sequence length="408" mass="45201">MAHDRDSAKGSAKDSVCKTCSRIIATISSDGDLVPTLTQDQACDTCRRFEELYAVLQTTNEAYRAVESRRKEYGPRVIAVTACDAARKAFNNYLLEIESTPGNDTSASPRFPADASQQRGQKRPLSPSSPQASAKRLRPTLNSSRRGVSFDNAVVFHDKESSRPDDAFNRRSDAYTPGRNAPPQGTEYLDTSGYPVNSWVQFLGVKKLGKGWVETKEGKEMDDEWQKQLEDENGVKKEVEEKHVVREKQENRISAPKQNGEELNADLPAVGDVETGDVSKSKSQLEQLEKELDPEEPSKLSITASRTTSSERTDEPSAQLDMETETGQSTNTAHTPLQVLTAPDINDIRTHNGRLPTPQEEDAELYTYGMGWSKKVSPNSTPKGIQWRAGAPESLSNTEVEDNLHRGR</sequence>
<evidence type="ECO:0000313" key="3">
    <source>
        <dbReference type="Proteomes" id="UP000800035"/>
    </source>
</evidence>
<name>A0A6A5TGH2_9PLEO</name>
<proteinExistence type="predicted"/>
<feature type="region of interest" description="Disordered" evidence="1">
    <location>
        <begin position="219"/>
        <end position="360"/>
    </location>
</feature>
<organism evidence="2 3">
    <name type="scientific">Byssothecium circinans</name>
    <dbReference type="NCBI Taxonomy" id="147558"/>
    <lineage>
        <taxon>Eukaryota</taxon>
        <taxon>Fungi</taxon>
        <taxon>Dikarya</taxon>
        <taxon>Ascomycota</taxon>
        <taxon>Pezizomycotina</taxon>
        <taxon>Dothideomycetes</taxon>
        <taxon>Pleosporomycetidae</taxon>
        <taxon>Pleosporales</taxon>
        <taxon>Massarineae</taxon>
        <taxon>Massarinaceae</taxon>
        <taxon>Byssothecium</taxon>
    </lineage>
</organism>
<reference evidence="2" key="1">
    <citation type="journal article" date="2020" name="Stud. Mycol.">
        <title>101 Dothideomycetes genomes: a test case for predicting lifestyles and emergence of pathogens.</title>
        <authorList>
            <person name="Haridas S."/>
            <person name="Albert R."/>
            <person name="Binder M."/>
            <person name="Bloem J."/>
            <person name="Labutti K."/>
            <person name="Salamov A."/>
            <person name="Andreopoulos B."/>
            <person name="Baker S."/>
            <person name="Barry K."/>
            <person name="Bills G."/>
            <person name="Bluhm B."/>
            <person name="Cannon C."/>
            <person name="Castanera R."/>
            <person name="Culley D."/>
            <person name="Daum C."/>
            <person name="Ezra D."/>
            <person name="Gonzalez J."/>
            <person name="Henrissat B."/>
            <person name="Kuo A."/>
            <person name="Liang C."/>
            <person name="Lipzen A."/>
            <person name="Lutzoni F."/>
            <person name="Magnuson J."/>
            <person name="Mondo S."/>
            <person name="Nolan M."/>
            <person name="Ohm R."/>
            <person name="Pangilinan J."/>
            <person name="Park H.-J."/>
            <person name="Ramirez L."/>
            <person name="Alfaro M."/>
            <person name="Sun H."/>
            <person name="Tritt A."/>
            <person name="Yoshinaga Y."/>
            <person name="Zwiers L.-H."/>
            <person name="Turgeon B."/>
            <person name="Goodwin S."/>
            <person name="Spatafora J."/>
            <person name="Crous P."/>
            <person name="Grigoriev I."/>
        </authorList>
    </citation>
    <scope>NUCLEOTIDE SEQUENCE</scope>
    <source>
        <strain evidence="2">CBS 675.92</strain>
    </source>
</reference>
<dbReference type="Proteomes" id="UP000800035">
    <property type="component" value="Unassembled WGS sequence"/>
</dbReference>
<feature type="compositionally biased region" description="Basic and acidic residues" evidence="1">
    <location>
        <begin position="156"/>
        <end position="173"/>
    </location>
</feature>
<gene>
    <name evidence="2" type="ORF">CC80DRAFT_553062</name>
</gene>
<accession>A0A6A5TGH2</accession>
<dbReference type="AlphaFoldDB" id="A0A6A5TGH2"/>
<protein>
    <submittedName>
        <fullName evidence="2">Uncharacterized protein</fullName>
    </submittedName>
</protein>
<feature type="region of interest" description="Disordered" evidence="1">
    <location>
        <begin position="373"/>
        <end position="408"/>
    </location>
</feature>
<feature type="compositionally biased region" description="Polar residues" evidence="1">
    <location>
        <begin position="325"/>
        <end position="335"/>
    </location>
</feature>
<dbReference type="EMBL" id="ML977015">
    <property type="protein sequence ID" value="KAF1951691.1"/>
    <property type="molecule type" value="Genomic_DNA"/>
</dbReference>
<keyword evidence="3" id="KW-1185">Reference proteome</keyword>